<proteinExistence type="predicted"/>
<name>A0ABS7RG18_9ACTN</name>
<dbReference type="Pfam" id="PF00149">
    <property type="entry name" value="Metallophos"/>
    <property type="match status" value="1"/>
</dbReference>
<dbReference type="PANTHER" id="PTHR22953">
    <property type="entry name" value="ACID PHOSPHATASE RELATED"/>
    <property type="match status" value="1"/>
</dbReference>
<dbReference type="EMBL" id="JAIEZQ010000001">
    <property type="protein sequence ID" value="MBY9073449.1"/>
    <property type="molecule type" value="Genomic_DNA"/>
</dbReference>
<feature type="signal peptide" evidence="2">
    <location>
        <begin position="1"/>
        <end position="23"/>
    </location>
</feature>
<dbReference type="InterPro" id="IPR029052">
    <property type="entry name" value="Metallo-depent_PP-like"/>
</dbReference>
<dbReference type="PANTHER" id="PTHR22953:SF153">
    <property type="entry name" value="PURPLE ACID PHOSPHATASE"/>
    <property type="match status" value="1"/>
</dbReference>
<comment type="caution">
    <text evidence="4">The sequence shown here is derived from an EMBL/GenBank/DDBJ whole genome shotgun (WGS) entry which is preliminary data.</text>
</comment>
<keyword evidence="5" id="KW-1185">Reference proteome</keyword>
<reference evidence="4 5" key="1">
    <citation type="submission" date="2021-08" db="EMBL/GenBank/DDBJ databases">
        <title>Nocardioides bacterium WL0053 sp. nov., isolated from the sediment.</title>
        <authorList>
            <person name="Wang L."/>
            <person name="Zhang D."/>
            <person name="Zhang A."/>
        </authorList>
    </citation>
    <scope>NUCLEOTIDE SEQUENCE [LARGE SCALE GENOMIC DNA]</scope>
    <source>
        <strain evidence="4 5">WL0053</strain>
    </source>
</reference>
<dbReference type="InterPro" id="IPR004843">
    <property type="entry name" value="Calcineurin-like_PHP"/>
</dbReference>
<dbReference type="Gene3D" id="3.60.21.10">
    <property type="match status" value="1"/>
</dbReference>
<feature type="chain" id="PRO_5045640073" evidence="2">
    <location>
        <begin position="24"/>
        <end position="315"/>
    </location>
</feature>
<keyword evidence="1 2" id="KW-0732">Signal</keyword>
<evidence type="ECO:0000313" key="4">
    <source>
        <dbReference type="EMBL" id="MBY9073449.1"/>
    </source>
</evidence>
<gene>
    <name evidence="4" type="ORF">K1X13_01320</name>
</gene>
<sequence>MSARRRLLALLLPCLLVVGCAGGELAPKPEPARDRVRAAVTGTEPLARIRGPLVVAAGDIACPPGESVTEDGCRHRKTARLARSFKPRRVLLLGDTQYDDAKPAEYRKSFDSSWGTMRGLRPVPGNHEYHTHHARGYYLYFRDQSPSHPGWYSFRVGSWRIFALNSNCGEVSCHKQSRWLNWAMKRFDRRCSAIMMHHPRYSSGDVHGSTTEVKALWEVALRHRTDVALAGHDHVYERFRRMNAAGQPAKHGILSFVAGAGGRSLYGFDRPEQGSLVRDNRAAGVLALRLGQRGFAWKYRTIDGRTVDAGMRRCV</sequence>
<dbReference type="Proteomes" id="UP000754710">
    <property type="component" value="Unassembled WGS sequence"/>
</dbReference>
<evidence type="ECO:0000256" key="2">
    <source>
        <dbReference type="SAM" id="SignalP"/>
    </source>
</evidence>
<dbReference type="PROSITE" id="PS51257">
    <property type="entry name" value="PROKAR_LIPOPROTEIN"/>
    <property type="match status" value="1"/>
</dbReference>
<evidence type="ECO:0000313" key="5">
    <source>
        <dbReference type="Proteomes" id="UP000754710"/>
    </source>
</evidence>
<dbReference type="SUPFAM" id="SSF56300">
    <property type="entry name" value="Metallo-dependent phosphatases"/>
    <property type="match status" value="1"/>
</dbReference>
<organism evidence="4 5">
    <name type="scientific">Nocardioides jiangsuensis</name>
    <dbReference type="NCBI Taxonomy" id="2866161"/>
    <lineage>
        <taxon>Bacteria</taxon>
        <taxon>Bacillati</taxon>
        <taxon>Actinomycetota</taxon>
        <taxon>Actinomycetes</taxon>
        <taxon>Propionibacteriales</taxon>
        <taxon>Nocardioidaceae</taxon>
        <taxon>Nocardioides</taxon>
    </lineage>
</organism>
<feature type="domain" description="Calcineurin-like phosphoesterase" evidence="3">
    <location>
        <begin position="56"/>
        <end position="236"/>
    </location>
</feature>
<evidence type="ECO:0000256" key="1">
    <source>
        <dbReference type="ARBA" id="ARBA00022729"/>
    </source>
</evidence>
<protein>
    <submittedName>
        <fullName evidence="4">Metallophosphoesterase</fullName>
    </submittedName>
</protein>
<accession>A0ABS7RG18</accession>
<dbReference type="RefSeq" id="WP_221023247.1">
    <property type="nucleotide sequence ID" value="NZ_JAIEZQ010000001.1"/>
</dbReference>
<dbReference type="InterPro" id="IPR039331">
    <property type="entry name" value="PAPs-like"/>
</dbReference>
<evidence type="ECO:0000259" key="3">
    <source>
        <dbReference type="Pfam" id="PF00149"/>
    </source>
</evidence>